<evidence type="ECO:0000313" key="1">
    <source>
        <dbReference type="EMBL" id="UFW91942.1"/>
    </source>
</evidence>
<geneLocation type="plasmid" evidence="1 2">
    <name>pCC829_2</name>
</geneLocation>
<protein>
    <submittedName>
        <fullName evidence="1">Uncharacterized protein</fullName>
    </submittedName>
</protein>
<proteinExistence type="predicted"/>
<evidence type="ECO:0000313" key="2">
    <source>
        <dbReference type="Proteomes" id="UP001430990"/>
    </source>
</evidence>
<sequence>MQISIITIIDIETALREGTLDGNAYLIDNTGPFAPMTGAGVRVTNVPGVYNADGSQAMEAVLNWITLGVAELPTTLPRSYPHRFNTATTARRLLSRLSARTPEDVANALADQKGGIRVPKLLQVRDRGAVRTYDTPLLNAAGEVLEPSDSTAAASVPPVVIRIRGAAVEHGVLYPALYGSPDASTEGWYWSATVDTAKVGRHDYTMEVALYRSVQENGEMLWEPQIFTMSCGIQVGTAPSVNGFTRGFVPGLLPILTSGPSCSAGDAI</sequence>
<organism evidence="1 2">
    <name type="scientific">Bradyrhizobium barranii</name>
    <dbReference type="NCBI Taxonomy" id="2992140"/>
    <lineage>
        <taxon>Bacteria</taxon>
        <taxon>Pseudomonadati</taxon>
        <taxon>Pseudomonadota</taxon>
        <taxon>Alphaproteobacteria</taxon>
        <taxon>Hyphomicrobiales</taxon>
        <taxon>Nitrobacteraceae</taxon>
        <taxon>Bradyrhizobium</taxon>
    </lineage>
</organism>
<dbReference type="RefSeq" id="WP_231145779.1">
    <property type="nucleotide sequence ID" value="NZ_CP088102.1"/>
</dbReference>
<keyword evidence="2" id="KW-1185">Reference proteome</keyword>
<keyword evidence="1" id="KW-0614">Plasmid</keyword>
<accession>A0ABY3R1E6</accession>
<dbReference type="EMBL" id="CP088102">
    <property type="protein sequence ID" value="UFW91942.1"/>
    <property type="molecule type" value="Genomic_DNA"/>
</dbReference>
<gene>
    <name evidence="1" type="ORF">BjapCC829_48975</name>
</gene>
<name>A0ABY3R1E6_9BRAD</name>
<dbReference type="Proteomes" id="UP001430990">
    <property type="component" value="Plasmid pCC829_2"/>
</dbReference>
<reference evidence="1" key="1">
    <citation type="submission" date="2021-11" db="EMBL/GenBank/DDBJ databases">
        <title>Australian commercial rhizobial inoculants.</title>
        <authorList>
            <person name="Kohlmeier M.G."/>
            <person name="O'Hara G.W."/>
            <person name="Colombi E."/>
            <person name="Ramsay J.P."/>
            <person name="Terpolilli J."/>
        </authorList>
    </citation>
    <scope>NUCLEOTIDE SEQUENCE</scope>
    <source>
        <strain evidence="1">CC829</strain>
        <plasmid evidence="1">pCC829_2</plasmid>
    </source>
</reference>